<organism evidence="1 2">
    <name type="scientific">Paenibacillus melissococcoides</name>
    <dbReference type="NCBI Taxonomy" id="2912268"/>
    <lineage>
        <taxon>Bacteria</taxon>
        <taxon>Bacillati</taxon>
        <taxon>Bacillota</taxon>
        <taxon>Bacilli</taxon>
        <taxon>Bacillales</taxon>
        <taxon>Paenibacillaceae</taxon>
        <taxon>Paenibacillus</taxon>
    </lineage>
</organism>
<comment type="caution">
    <text evidence="1">The sequence shown here is derived from an EMBL/GenBank/DDBJ whole genome shotgun (WGS) entry which is preliminary data.</text>
</comment>
<sequence length="95" mass="11640">MAEAKALVTVDLNQTEIRAMLQQKIESLLKEVDTDYVYWDSAELQRRTCMSWNFIQDTFFFDPRFPKRKVRTKWLFPVKETRRFLEQWLMEQPTM</sequence>
<evidence type="ECO:0000313" key="2">
    <source>
        <dbReference type="Proteomes" id="UP001154322"/>
    </source>
</evidence>
<keyword evidence="2" id="KW-1185">Reference proteome</keyword>
<name>A0ABM9GAW4_9BACL</name>
<protein>
    <submittedName>
        <fullName evidence="1">DUF771 domain-containing protein</fullName>
    </submittedName>
</protein>
<dbReference type="Proteomes" id="UP001154322">
    <property type="component" value="Unassembled WGS sequence"/>
</dbReference>
<gene>
    <name evidence="1" type="ORF">WJ0W_006391</name>
</gene>
<accession>A0ABM9GAW4</accession>
<dbReference type="EMBL" id="CALYLO010000015">
    <property type="protein sequence ID" value="CAH8249205.1"/>
    <property type="molecule type" value="Genomic_DNA"/>
</dbReference>
<proteinExistence type="predicted"/>
<reference evidence="1" key="1">
    <citation type="submission" date="2022-06" db="EMBL/GenBank/DDBJ databases">
        <authorList>
            <person name="Dietemann V."/>
            <person name="Ory F."/>
            <person name="Dainat B."/>
            <person name="Oberhansli S."/>
        </authorList>
    </citation>
    <scope>NUCLEOTIDE SEQUENCE</scope>
    <source>
        <strain evidence="1">Ena-SAMPLE-TAB-26-04-2022-14:26:32:270-5432</strain>
    </source>
</reference>
<evidence type="ECO:0000313" key="1">
    <source>
        <dbReference type="EMBL" id="CAH8249205.1"/>
    </source>
</evidence>